<proteinExistence type="predicted"/>
<keyword evidence="1" id="KW-0472">Membrane</keyword>
<organism evidence="3 4">
    <name type="scientific">Rubritalea spongiae</name>
    <dbReference type="NCBI Taxonomy" id="430797"/>
    <lineage>
        <taxon>Bacteria</taxon>
        <taxon>Pseudomonadati</taxon>
        <taxon>Verrucomicrobiota</taxon>
        <taxon>Verrucomicrobiia</taxon>
        <taxon>Verrucomicrobiales</taxon>
        <taxon>Rubritaleaceae</taxon>
        <taxon>Rubritalea</taxon>
    </lineage>
</organism>
<feature type="transmembrane region" description="Helical" evidence="1">
    <location>
        <begin position="49"/>
        <end position="66"/>
    </location>
</feature>
<feature type="transmembrane region" description="Helical" evidence="1">
    <location>
        <begin position="73"/>
        <end position="90"/>
    </location>
</feature>
<gene>
    <name evidence="3" type="ORF">ACFSQZ_09410</name>
</gene>
<feature type="domain" description="Lnb N-terminal periplasmic" evidence="2">
    <location>
        <begin position="139"/>
        <end position="288"/>
    </location>
</feature>
<dbReference type="RefSeq" id="WP_377094635.1">
    <property type="nucleotide sequence ID" value="NZ_JBHSJM010000001.1"/>
</dbReference>
<evidence type="ECO:0000259" key="2">
    <source>
        <dbReference type="Pfam" id="PF13387"/>
    </source>
</evidence>
<evidence type="ECO:0000313" key="4">
    <source>
        <dbReference type="Proteomes" id="UP001597297"/>
    </source>
</evidence>
<dbReference type="InterPro" id="IPR025178">
    <property type="entry name" value="Lnb_N"/>
</dbReference>
<comment type="caution">
    <text evidence="3">The sequence shown here is derived from an EMBL/GenBank/DDBJ whole genome shotgun (WGS) entry which is preliminary data.</text>
</comment>
<keyword evidence="4" id="KW-1185">Reference proteome</keyword>
<evidence type="ECO:0000313" key="3">
    <source>
        <dbReference type="EMBL" id="MFD2276683.1"/>
    </source>
</evidence>
<keyword evidence="1" id="KW-1133">Transmembrane helix</keyword>
<keyword evidence="1" id="KW-0812">Transmembrane</keyword>
<dbReference type="Pfam" id="PF13387">
    <property type="entry name" value="Lnb_N"/>
    <property type="match status" value="1"/>
</dbReference>
<protein>
    <submittedName>
        <fullName evidence="3">DUF4105 domain-containing protein</fullName>
    </submittedName>
</protein>
<evidence type="ECO:0000256" key="1">
    <source>
        <dbReference type="SAM" id="Phobius"/>
    </source>
</evidence>
<dbReference type="EMBL" id="JBHUJC010000026">
    <property type="protein sequence ID" value="MFD2276683.1"/>
    <property type="molecule type" value="Genomic_DNA"/>
</dbReference>
<feature type="transmembrane region" description="Helical" evidence="1">
    <location>
        <begin position="18"/>
        <end position="37"/>
    </location>
</feature>
<name>A0ABW5E2B7_9BACT</name>
<reference evidence="4" key="1">
    <citation type="journal article" date="2019" name="Int. J. Syst. Evol. Microbiol.">
        <title>The Global Catalogue of Microorganisms (GCM) 10K type strain sequencing project: providing services to taxonomists for standard genome sequencing and annotation.</title>
        <authorList>
            <consortium name="The Broad Institute Genomics Platform"/>
            <consortium name="The Broad Institute Genome Sequencing Center for Infectious Disease"/>
            <person name="Wu L."/>
            <person name="Ma J."/>
        </authorList>
    </citation>
    <scope>NUCLEOTIDE SEQUENCE [LARGE SCALE GENOMIC DNA]</scope>
    <source>
        <strain evidence="4">JCM 16545</strain>
    </source>
</reference>
<dbReference type="Proteomes" id="UP001597297">
    <property type="component" value="Unassembled WGS sequence"/>
</dbReference>
<accession>A0ABW5E2B7</accession>
<sequence>MSTLLHIHPEWLQRVLRVLSNVLVGFFVCYLFGAIFYDGPLGQANVWNGLLAAVWFVCFFILWRRVEERWKKLLVALVACLIVYVPWSMVGPSNDKNWAQDFEKTGWVEVADDEIIFYNFRDFDYTKGADGAWEVNPLWRTKTVHLSKLQGMDIFHDRFLGNFMAHPILSFDFGDEGHVCLSIETRREEGETFSPIGGLYKMFELQYLFTTETDAVRVRTNVREEPVFLYKSALSTKKIRDLFLSSVVVQNELKENPQYYHVLNANCTISIRNQYPKSERSPFDIRMLVNGLLDEYLYEKGVFVSEGLSYEELRDACHINAVAREAHSAPDFSKLIRVGRPGQN</sequence>